<evidence type="ECO:0000313" key="3">
    <source>
        <dbReference type="EMBL" id="RAO94893.1"/>
    </source>
</evidence>
<keyword evidence="4" id="KW-1185">Reference proteome</keyword>
<feature type="chain" id="PRO_5016334116" evidence="2">
    <location>
        <begin position="21"/>
        <end position="119"/>
    </location>
</feature>
<feature type="compositionally biased region" description="Polar residues" evidence="1">
    <location>
        <begin position="26"/>
        <end position="47"/>
    </location>
</feature>
<keyword evidence="2" id="KW-0732">Signal</keyword>
<evidence type="ECO:0000313" key="4">
    <source>
        <dbReference type="Proteomes" id="UP000249762"/>
    </source>
</evidence>
<evidence type="ECO:0000256" key="1">
    <source>
        <dbReference type="SAM" id="MobiDB-lite"/>
    </source>
</evidence>
<accession>A0A328PIJ3</accession>
<comment type="caution">
    <text evidence="3">The sequence shown here is derived from an EMBL/GenBank/DDBJ whole genome shotgun (WGS) entry which is preliminary data.</text>
</comment>
<reference evidence="4" key="1">
    <citation type="submission" date="2018-06" db="EMBL/GenBank/DDBJ databases">
        <authorList>
            <person name="Martinez Ocampo F."/>
            <person name="Quiroz Castaneda R.E."/>
            <person name="Rojas Lopez X."/>
        </authorList>
    </citation>
    <scope>NUCLEOTIDE SEQUENCE [LARGE SCALE GENOMIC DNA]</scope>
    <source>
        <strain evidence="4">INIFAP02</strain>
    </source>
</reference>
<dbReference type="AlphaFoldDB" id="A0A328PIJ3"/>
<feature type="signal peptide" evidence="2">
    <location>
        <begin position="1"/>
        <end position="20"/>
    </location>
</feature>
<sequence>MFSRLLVFAVTAVTPVAVIATVATTSLSAPPSQENKLSKNSSSNPTRDSTREVVSLEEKLRDQEHDDCQDRNIRIVIQNSQGDKKTVPVKEFSQYREKGYKLVEADYEVGKCSREIAEK</sequence>
<feature type="region of interest" description="Disordered" evidence="1">
    <location>
        <begin position="24"/>
        <end position="53"/>
    </location>
</feature>
<proteinExistence type="predicted"/>
<protein>
    <submittedName>
        <fullName evidence="3">Uncharacterized protein</fullName>
    </submittedName>
</protein>
<gene>
    <name evidence="3" type="ORF">DNK47_02565</name>
</gene>
<evidence type="ECO:0000256" key="2">
    <source>
        <dbReference type="SAM" id="SignalP"/>
    </source>
</evidence>
<organism evidence="3 4">
    <name type="scientific">Mycoplasma wenyonii</name>
    <dbReference type="NCBI Taxonomy" id="65123"/>
    <lineage>
        <taxon>Bacteria</taxon>
        <taxon>Bacillati</taxon>
        <taxon>Mycoplasmatota</taxon>
        <taxon>Mollicutes</taxon>
        <taxon>Mycoplasmataceae</taxon>
        <taxon>Mycoplasma</taxon>
    </lineage>
</organism>
<dbReference type="EMBL" id="QKVO01000012">
    <property type="protein sequence ID" value="RAO94893.1"/>
    <property type="molecule type" value="Genomic_DNA"/>
</dbReference>
<name>A0A328PIJ3_9MOLU</name>
<dbReference type="Proteomes" id="UP000249762">
    <property type="component" value="Unassembled WGS sequence"/>
</dbReference>